<feature type="binding site" evidence="12">
    <location>
        <position position="266"/>
    </location>
    <ligand>
        <name>Zn(2+)</name>
        <dbReference type="ChEBI" id="CHEBI:29105"/>
    </ligand>
</feature>
<dbReference type="HAMAP" id="MF_03049">
    <property type="entry name" value="MOCS3_Uba4"/>
    <property type="match status" value="1"/>
</dbReference>
<keyword evidence="13" id="KW-0175">Coiled coil</keyword>
<dbReference type="Gene3D" id="3.40.250.10">
    <property type="entry name" value="Rhodanese-like domain"/>
    <property type="match status" value="1"/>
</dbReference>
<keyword evidence="11 12" id="KW-0511">Multifunctional enzyme</keyword>
<dbReference type="GO" id="GO:0004792">
    <property type="term" value="F:thiosulfate-cyanide sulfurtransferase activity"/>
    <property type="evidence" value="ECO:0007669"/>
    <property type="project" value="TreeGrafter"/>
</dbReference>
<dbReference type="GO" id="GO:0042292">
    <property type="term" value="F:URM1 activating enzyme activity"/>
    <property type="evidence" value="ECO:0007669"/>
    <property type="project" value="TreeGrafter"/>
</dbReference>
<keyword evidence="9 12" id="KW-0067">ATP-binding</keyword>
<comment type="function">
    <text evidence="12">Plays a central role in 2-thiolation of mcm(5)S(2)U at tRNA wobble positions of cytosolic tRNA(Lys), tRNA(Glu) and tRNA(Gln). Acts by mediating the C-terminal thiocarboxylation of the sulfur carrier URM1. Its N-terminus first activates URM1 as acyl-adenylate (-COAMP), then the persulfide sulfur on the catalytic cysteine is transferred to URM1 to form thiocarboxylation (-COSH) of its C-terminus. The reaction probably involves hydrogen sulfide that is generated from the persulfide intermediate and that acts as nucleophile towards URM1. Subsequently, a transient disulfide bond is formed. Does not use thiosulfate as sulfur donor; NFS1 probably acting as a sulfur donor for thiocarboxylation reactions.</text>
</comment>
<evidence type="ECO:0000256" key="8">
    <source>
        <dbReference type="ARBA" id="ARBA00022833"/>
    </source>
</evidence>
<feature type="binding site" evidence="12">
    <location>
        <position position="341"/>
    </location>
    <ligand>
        <name>Zn(2+)</name>
        <dbReference type="ChEBI" id="CHEBI:29105"/>
    </ligand>
</feature>
<dbReference type="EMBL" id="CM002910">
    <property type="protein sequence ID" value="KMY89121.1"/>
    <property type="molecule type" value="Genomic_DNA"/>
</dbReference>
<gene>
    <name evidence="15" type="primary">Dsim\GD28951</name>
    <name evidence="12" type="synonym">Uba4</name>
    <name evidence="15" type="ORF">Dsimw501_GD28951</name>
</gene>
<comment type="subcellular location">
    <subcellularLocation>
        <location evidence="1">Cytoplasm</location>
        <location evidence="1">Cytosol</location>
    </subcellularLocation>
</comment>
<feature type="binding site" evidence="12">
    <location>
        <position position="181"/>
    </location>
    <ligand>
        <name>ATP</name>
        <dbReference type="ChEBI" id="CHEBI:30616"/>
    </ligand>
</feature>
<feature type="binding site" evidence="12">
    <location>
        <position position="344"/>
    </location>
    <ligand>
        <name>Zn(2+)</name>
        <dbReference type="ChEBI" id="CHEBI:29105"/>
    </ligand>
</feature>
<evidence type="ECO:0000256" key="12">
    <source>
        <dbReference type="HAMAP-Rule" id="MF_03049"/>
    </source>
</evidence>
<dbReference type="KEGG" id="dsi:Dsimw501_GD28951"/>
<dbReference type="GO" id="GO:0005829">
    <property type="term" value="C:cytosol"/>
    <property type="evidence" value="ECO:0007669"/>
    <property type="project" value="UniProtKB-SubCell"/>
</dbReference>
<evidence type="ECO:0000256" key="1">
    <source>
        <dbReference type="ARBA" id="ARBA00004514"/>
    </source>
</evidence>
<sequence length="488" mass="54170">MPVSVIDIHQLIAVRDICFKLFIGLSNATFITSRTMMESAVDSERTMLKREIADLRAALNQKEQCLRELEDSVSFATRSEQEVVGNDLESPGGAVHTKLTNDDIARYSRQLILPDFGVQGQLKLKNSSVLIVGMGGLGCPAAQYLAAAGCGHLGLVDYDEVERSNFHRQILHSEDRCGMSKAESARIALNELNPHCEIHCHSRMLYPHNAMNIIRGYDVVLDCTDNVPTRYLLSDACVMLNKPLVSGSALKMDGQLTVYNYGNGPCYRCIFPVPPPPEAVTNCGDGGVLGAVTGTIGAMQALEAIKVIVGMGDVLAGRLLIFDGSSCVFRNIRIRSKRPNCHMCSAQPLITELINYEMFCGMHATDKNNPVLLFSTDERLSVEEYHRKIRAQPHLLIDVRPTAEFEICQLPEAVNVPLVEILDDSYLKRLGKQLEDKELPVVLLCRRGNDSQLAVQHLRNRFPKHFVRDLIGGLHAWTSNIDPNFPIY</sequence>
<feature type="active site" description="Glycyl thioester intermediate; for adenylyltransferase activity" evidence="12">
    <location>
        <position position="283"/>
    </location>
</feature>
<evidence type="ECO:0000256" key="11">
    <source>
        <dbReference type="ARBA" id="ARBA00023268"/>
    </source>
</evidence>
<dbReference type="PANTHER" id="PTHR10953:SF102">
    <property type="entry name" value="ADENYLYLTRANSFERASE AND SULFURTRANSFERASE MOCS3"/>
    <property type="match status" value="1"/>
</dbReference>
<name>A0A0J9QYV4_DROSI</name>
<evidence type="ECO:0000256" key="5">
    <source>
        <dbReference type="ARBA" id="ARBA00022694"/>
    </source>
</evidence>
<dbReference type="InterPro" id="IPR035985">
    <property type="entry name" value="Ubiquitin-activating_enz"/>
</dbReference>
<dbReference type="PANTHER" id="PTHR10953">
    <property type="entry name" value="UBIQUITIN-ACTIVATING ENZYME E1"/>
    <property type="match status" value="1"/>
</dbReference>
<accession>A0A0J9QYV4</accession>
<keyword evidence="2 12" id="KW-0963">Cytoplasm</keyword>
<reference evidence="15" key="1">
    <citation type="journal article" date="2013" name="Genome Res.">
        <title>A second-generation assembly of the Drosophila simulans genome provides new insights into patterns of lineage-specific divergence.</title>
        <authorList>
            <person name="Hu T.T."/>
            <person name="Eisen M.B."/>
            <person name="Thornton K.R."/>
            <person name="Andolfatto P."/>
        </authorList>
    </citation>
    <scope>NUCLEOTIDE SEQUENCE [LARGE SCALE GENOMIC DNA]</scope>
    <source>
        <strain evidence="15">W501</strain>
    </source>
</reference>
<dbReference type="InterPro" id="IPR036873">
    <property type="entry name" value="Rhodanese-like_dom_sf"/>
</dbReference>
<dbReference type="GO" id="GO:0005524">
    <property type="term" value="F:ATP binding"/>
    <property type="evidence" value="ECO:0007669"/>
    <property type="project" value="UniProtKB-KW"/>
</dbReference>
<dbReference type="SMART" id="SM00450">
    <property type="entry name" value="RHOD"/>
    <property type="match status" value="1"/>
</dbReference>
<dbReference type="InterPro" id="IPR001763">
    <property type="entry name" value="Rhodanese-like_dom"/>
</dbReference>
<dbReference type="EC" id="2.8.1.-" evidence="12"/>
<dbReference type="CDD" id="cd01526">
    <property type="entry name" value="RHOD_ThiF"/>
    <property type="match status" value="1"/>
</dbReference>
<dbReference type="GO" id="GO:0070566">
    <property type="term" value="F:adenylyltransferase activity"/>
    <property type="evidence" value="ECO:0007669"/>
    <property type="project" value="InterPro"/>
</dbReference>
<feature type="binding site" evidence="12">
    <location>
        <begin position="164"/>
        <end position="168"/>
    </location>
    <ligand>
        <name>ATP</name>
        <dbReference type="ChEBI" id="CHEBI:30616"/>
    </ligand>
</feature>
<dbReference type="SUPFAM" id="SSF69572">
    <property type="entry name" value="Activating enzymes of the ubiquitin-like proteins"/>
    <property type="match status" value="1"/>
</dbReference>
<feature type="binding site" evidence="12">
    <location>
        <begin position="225"/>
        <end position="226"/>
    </location>
    <ligand>
        <name>ATP</name>
        <dbReference type="ChEBI" id="CHEBI:30616"/>
    </ligand>
</feature>
<evidence type="ECO:0000256" key="6">
    <source>
        <dbReference type="ARBA" id="ARBA00022723"/>
    </source>
</evidence>
<dbReference type="InterPro" id="IPR000594">
    <property type="entry name" value="ThiF_NAD_FAD-bd"/>
</dbReference>
<dbReference type="Pfam" id="PF00581">
    <property type="entry name" value="Rhodanese"/>
    <property type="match status" value="1"/>
</dbReference>
<evidence type="ECO:0000256" key="4">
    <source>
        <dbReference type="ARBA" id="ARBA00022679"/>
    </source>
</evidence>
<comment type="cofactor">
    <cofactor evidence="12">
        <name>Zn(2+)</name>
        <dbReference type="ChEBI" id="CHEBI:29105"/>
    </cofactor>
    <text evidence="12">Binds 1 zinc ion per subunit.</text>
</comment>
<feature type="binding site" evidence="12">
    <location>
        <position position="136"/>
    </location>
    <ligand>
        <name>ATP</name>
        <dbReference type="ChEBI" id="CHEBI:30616"/>
    </ligand>
</feature>
<evidence type="ECO:0000256" key="3">
    <source>
        <dbReference type="ARBA" id="ARBA00022553"/>
    </source>
</evidence>
<dbReference type="FunFam" id="3.40.50.720:FF:000206">
    <property type="entry name" value="Adenylyltransferase and sulfurtransferase MOCS3"/>
    <property type="match status" value="1"/>
</dbReference>
<evidence type="ECO:0000256" key="2">
    <source>
        <dbReference type="ARBA" id="ARBA00022490"/>
    </source>
</evidence>
<comment type="pathway">
    <text evidence="12">tRNA modification; 5-methoxycarbonylmethyl-2-thiouridine-tRNA biosynthesis.</text>
</comment>
<organism evidence="15">
    <name type="scientific">Drosophila simulans</name>
    <name type="common">Fruit fly</name>
    <dbReference type="NCBI Taxonomy" id="7240"/>
    <lineage>
        <taxon>Eukaryota</taxon>
        <taxon>Metazoa</taxon>
        <taxon>Ecdysozoa</taxon>
        <taxon>Arthropoda</taxon>
        <taxon>Hexapoda</taxon>
        <taxon>Insecta</taxon>
        <taxon>Pterygota</taxon>
        <taxon>Neoptera</taxon>
        <taxon>Endopterygota</taxon>
        <taxon>Diptera</taxon>
        <taxon>Brachycera</taxon>
        <taxon>Muscomorpha</taxon>
        <taxon>Ephydroidea</taxon>
        <taxon>Drosophilidae</taxon>
        <taxon>Drosophila</taxon>
        <taxon>Sophophora</taxon>
    </lineage>
</organism>
<dbReference type="Gene3D" id="3.40.50.720">
    <property type="entry name" value="NAD(P)-binding Rossmann-like Domain"/>
    <property type="match status" value="1"/>
</dbReference>
<evidence type="ECO:0000256" key="9">
    <source>
        <dbReference type="ARBA" id="ARBA00022840"/>
    </source>
</evidence>
<evidence type="ECO:0000256" key="7">
    <source>
        <dbReference type="ARBA" id="ARBA00022741"/>
    </source>
</evidence>
<keyword evidence="10 12" id="KW-0501">Molybdenum cofactor biosynthesis</keyword>
<keyword evidence="5 12" id="KW-0819">tRNA processing</keyword>
<dbReference type="PROSITE" id="PS50206">
    <property type="entry name" value="RHODANESE_3"/>
    <property type="match status" value="1"/>
</dbReference>
<comment type="similarity">
    <text evidence="12">In the N-terminal section; belongs to the HesA/MoeB/ThiF family. UBA4 subfamily.</text>
</comment>
<proteinExistence type="inferred from homology"/>
<dbReference type="AlphaFoldDB" id="A0A0J9QYV4"/>
<evidence type="ECO:0000256" key="13">
    <source>
        <dbReference type="SAM" id="Coils"/>
    </source>
</evidence>
<reference evidence="15" key="3">
    <citation type="submission" date="2015-04" db="EMBL/GenBank/DDBJ databases">
        <authorList>
            <consortium name="FlyBase"/>
        </authorList>
    </citation>
    <scope>NUCLEOTIDE SEQUENCE</scope>
    <source>
        <strain evidence="15">W501</strain>
    </source>
</reference>
<reference evidence="15" key="2">
    <citation type="submission" date="2014-06" db="EMBL/GenBank/DDBJ databases">
        <authorList>
            <person name="Hu T."/>
            <person name="Eisen M.B."/>
            <person name="Thornton K.R."/>
            <person name="Andolfatto P."/>
        </authorList>
    </citation>
    <scope>NUCLEOTIDE SEQUENCE</scope>
    <source>
        <strain evidence="15">W501</strain>
    </source>
</reference>
<dbReference type="NCBIfam" id="NF004281">
    <property type="entry name" value="PRK05690.1"/>
    <property type="match status" value="1"/>
</dbReference>
<dbReference type="Proteomes" id="UP000035880">
    <property type="component" value="Chromosome 2L"/>
</dbReference>
<keyword evidence="7 12" id="KW-0547">Nucleotide-binding</keyword>
<feature type="coiled-coil region" evidence="13">
    <location>
        <begin position="45"/>
        <end position="72"/>
    </location>
</feature>
<dbReference type="InterPro" id="IPR045886">
    <property type="entry name" value="ThiF/MoeB/HesA"/>
</dbReference>
<feature type="binding site" evidence="12">
    <location>
        <position position="157"/>
    </location>
    <ligand>
        <name>ATP</name>
        <dbReference type="ChEBI" id="CHEBI:30616"/>
    </ligand>
</feature>
<feature type="active site" description="Cysteine persulfide intermediate; for sulfurtransferase activity" evidence="12">
    <location>
        <position position="445"/>
    </location>
</feature>
<dbReference type="CDD" id="cd00757">
    <property type="entry name" value="ThiF_MoeB_HesA_family"/>
    <property type="match status" value="1"/>
</dbReference>
<evidence type="ECO:0000256" key="10">
    <source>
        <dbReference type="ARBA" id="ARBA00023150"/>
    </source>
</evidence>
<dbReference type="GO" id="GO:0046872">
    <property type="term" value="F:metal ion binding"/>
    <property type="evidence" value="ECO:0007669"/>
    <property type="project" value="UniProtKB-KW"/>
</dbReference>
<feature type="binding site" evidence="12">
    <location>
        <position position="269"/>
    </location>
    <ligand>
        <name>Zn(2+)</name>
        <dbReference type="ChEBI" id="CHEBI:29105"/>
    </ligand>
</feature>
<keyword evidence="3" id="KW-0597">Phosphoprotein</keyword>
<keyword evidence="4 12" id="KW-0808">Transferase</keyword>
<dbReference type="UniPathway" id="UPA00988"/>
<evidence type="ECO:0000259" key="14">
    <source>
        <dbReference type="PROSITE" id="PS50206"/>
    </source>
</evidence>
<keyword evidence="6 12" id="KW-0479">Metal-binding</keyword>
<evidence type="ECO:0000313" key="15">
    <source>
        <dbReference type="EMBL" id="KMY89121.1"/>
    </source>
</evidence>
<dbReference type="GO" id="GO:0002143">
    <property type="term" value="P:tRNA wobble position uridine thiolation"/>
    <property type="evidence" value="ECO:0007669"/>
    <property type="project" value="InterPro"/>
</dbReference>
<dbReference type="FunFam" id="3.40.250.10:FF:000014">
    <property type="entry name" value="Adenylyltransferase and sulfurtransferase MOCS3"/>
    <property type="match status" value="1"/>
</dbReference>
<protein>
    <recommendedName>
        <fullName evidence="12">Adenylyltransferase and sulfurtransferase MOCS3 homolog</fullName>
    </recommendedName>
    <alternativeName>
        <fullName evidence="12">UBA4 homolog</fullName>
    </alternativeName>
    <alternativeName>
        <fullName evidence="12">Ubiquitin-like protein activator 4 homolog</fullName>
    </alternativeName>
    <domain>
        <recommendedName>
            <fullName evidence="12">Adenylyltransferase</fullName>
            <ecNumber evidence="12">2.7.7.-</ecNumber>
        </recommendedName>
    </domain>
    <domain>
        <recommendedName>
            <fullName evidence="12">Sulfurtransferase</fullName>
            <ecNumber evidence="12">2.8.1.-</ecNumber>
        </recommendedName>
    </domain>
</protein>
<feature type="domain" description="Rhodanese" evidence="14">
    <location>
        <begin position="390"/>
        <end position="486"/>
    </location>
</feature>
<dbReference type="Bgee" id="FBgn0270241">
    <property type="expression patterns" value="Expressed in embryo and 3 other cell types or tissues"/>
</dbReference>
<dbReference type="GO" id="GO:0006777">
    <property type="term" value="P:Mo-molybdopterin cofactor biosynthetic process"/>
    <property type="evidence" value="ECO:0007669"/>
    <property type="project" value="UniProtKB-UniRule"/>
</dbReference>
<keyword evidence="8 12" id="KW-0862">Zinc</keyword>
<dbReference type="InterPro" id="IPR028885">
    <property type="entry name" value="MOCS3/Uba4"/>
</dbReference>
<dbReference type="EC" id="2.7.7.-" evidence="12"/>
<dbReference type="Pfam" id="PF00899">
    <property type="entry name" value="ThiF"/>
    <property type="match status" value="1"/>
</dbReference>
<dbReference type="GO" id="GO:0032447">
    <property type="term" value="P:protein urmylation"/>
    <property type="evidence" value="ECO:0007669"/>
    <property type="project" value="EnsemblMetazoa"/>
</dbReference>
<dbReference type="OrthoDB" id="10261062at2759"/>